<dbReference type="PROSITE" id="PS50405">
    <property type="entry name" value="GST_CTER"/>
    <property type="match status" value="1"/>
</dbReference>
<dbReference type="SUPFAM" id="SSF47616">
    <property type="entry name" value="GST C-terminal domain-like"/>
    <property type="match status" value="1"/>
</dbReference>
<dbReference type="InterPro" id="IPR036249">
    <property type="entry name" value="Thioredoxin-like_sf"/>
</dbReference>
<feature type="domain" description="GST N-terminal" evidence="2">
    <location>
        <begin position="1"/>
        <end position="80"/>
    </location>
</feature>
<dbReference type="AlphaFoldDB" id="A0A7W4NUP8"/>
<dbReference type="InterPro" id="IPR004046">
    <property type="entry name" value="GST_C"/>
</dbReference>
<accession>A0A7W4NUP8</accession>
<evidence type="ECO:0000259" key="3">
    <source>
        <dbReference type="PROSITE" id="PS50405"/>
    </source>
</evidence>
<dbReference type="PANTHER" id="PTHR44051">
    <property type="entry name" value="GLUTATHIONE S-TRANSFERASE-RELATED"/>
    <property type="match status" value="1"/>
</dbReference>
<dbReference type="RefSeq" id="WP_182973450.1">
    <property type="nucleotide sequence ID" value="NZ_JABEQN010000007.1"/>
</dbReference>
<keyword evidence="4" id="KW-0808">Transferase</keyword>
<evidence type="ECO:0000313" key="5">
    <source>
        <dbReference type="EMBL" id="MBB2193472.1"/>
    </source>
</evidence>
<evidence type="ECO:0000256" key="1">
    <source>
        <dbReference type="RuleBase" id="RU003494"/>
    </source>
</evidence>
<comment type="caution">
    <text evidence="4">The sequence shown here is derived from an EMBL/GenBank/DDBJ whole genome shotgun (WGS) entry which is preliminary data.</text>
</comment>
<reference evidence="6 7" key="1">
    <citation type="submission" date="2020-04" db="EMBL/GenBank/DDBJ databases">
        <title>Description of novel Gluconacetobacter.</title>
        <authorList>
            <person name="Sombolestani A."/>
        </authorList>
    </citation>
    <scope>NUCLEOTIDE SEQUENCE [LARGE SCALE GENOMIC DNA]</scope>
    <source>
        <strain evidence="5 6">LMG 1728</strain>
        <strain evidence="4 7">LMG 1731</strain>
    </source>
</reference>
<dbReference type="Pfam" id="PF00043">
    <property type="entry name" value="GST_C"/>
    <property type="match status" value="1"/>
</dbReference>
<keyword evidence="6" id="KW-1185">Reference proteome</keyword>
<protein>
    <submittedName>
        <fullName evidence="4">Glutathione S-transferase</fullName>
    </submittedName>
</protein>
<dbReference type="SUPFAM" id="SSF52833">
    <property type="entry name" value="Thioredoxin-like"/>
    <property type="match status" value="1"/>
</dbReference>
<organism evidence="4 7">
    <name type="scientific">Gluconacetobacter dulcium</name>
    <dbReference type="NCBI Taxonomy" id="2729096"/>
    <lineage>
        <taxon>Bacteria</taxon>
        <taxon>Pseudomonadati</taxon>
        <taxon>Pseudomonadota</taxon>
        <taxon>Alphaproteobacteria</taxon>
        <taxon>Acetobacterales</taxon>
        <taxon>Acetobacteraceae</taxon>
        <taxon>Gluconacetobacter</taxon>
    </lineage>
</organism>
<dbReference type="SFLD" id="SFLDG00358">
    <property type="entry name" value="Main_(cytGST)"/>
    <property type="match status" value="1"/>
</dbReference>
<evidence type="ECO:0000259" key="2">
    <source>
        <dbReference type="PROSITE" id="PS50404"/>
    </source>
</evidence>
<dbReference type="CDD" id="cd03206">
    <property type="entry name" value="GST_C_7"/>
    <property type="match status" value="1"/>
</dbReference>
<dbReference type="InterPro" id="IPR004045">
    <property type="entry name" value="Glutathione_S-Trfase_N"/>
</dbReference>
<dbReference type="InterPro" id="IPR040079">
    <property type="entry name" value="Glutathione_S-Trfase"/>
</dbReference>
<evidence type="ECO:0000313" key="7">
    <source>
        <dbReference type="Proteomes" id="UP000561077"/>
    </source>
</evidence>
<dbReference type="PANTHER" id="PTHR44051:SF2">
    <property type="entry name" value="HYPOTHETICAL GLUTATHIONE S-TRANSFERASE LIKE PROTEIN"/>
    <property type="match status" value="1"/>
</dbReference>
<proteinExistence type="inferred from homology"/>
<dbReference type="EMBL" id="JABEQN010000007">
    <property type="protein sequence ID" value="MBB2193472.1"/>
    <property type="molecule type" value="Genomic_DNA"/>
</dbReference>
<dbReference type="Proteomes" id="UP000561077">
    <property type="component" value="Unassembled WGS sequence"/>
</dbReference>
<evidence type="ECO:0000313" key="6">
    <source>
        <dbReference type="Proteomes" id="UP000540490"/>
    </source>
</evidence>
<dbReference type="GO" id="GO:0016740">
    <property type="term" value="F:transferase activity"/>
    <property type="evidence" value="ECO:0007669"/>
    <property type="project" value="UniProtKB-KW"/>
</dbReference>
<evidence type="ECO:0000313" key="4">
    <source>
        <dbReference type="EMBL" id="MBB2164458.1"/>
    </source>
</evidence>
<dbReference type="Gene3D" id="1.20.1050.10">
    <property type="match status" value="1"/>
</dbReference>
<dbReference type="Gene3D" id="3.40.30.10">
    <property type="entry name" value="Glutaredoxin"/>
    <property type="match status" value="1"/>
</dbReference>
<comment type="similarity">
    <text evidence="1">Belongs to the GST superfamily.</text>
</comment>
<name>A0A7W4NUP8_9PROT</name>
<dbReference type="InterPro" id="IPR036282">
    <property type="entry name" value="Glutathione-S-Trfase_C_sf"/>
</dbReference>
<dbReference type="CDD" id="cd03056">
    <property type="entry name" value="GST_N_4"/>
    <property type="match status" value="1"/>
</dbReference>
<feature type="domain" description="GST C-terminal" evidence="3">
    <location>
        <begin position="85"/>
        <end position="203"/>
    </location>
</feature>
<dbReference type="Pfam" id="PF02798">
    <property type="entry name" value="GST_N"/>
    <property type="match status" value="1"/>
</dbReference>
<dbReference type="SFLD" id="SFLDS00019">
    <property type="entry name" value="Glutathione_Transferase_(cytos"/>
    <property type="match status" value="1"/>
</dbReference>
<dbReference type="PROSITE" id="PS50404">
    <property type="entry name" value="GST_NTER"/>
    <property type="match status" value="1"/>
</dbReference>
<sequence length="203" mass="22388">MRLYDLDVSGNCYKVRLFAALSGTTLDLVPVDLAAGAHHAPAFHALNPFDEVPVLEDGSLVLRDSQAILIYLAGKSSDRSWWPQDPADQARVAEWLSVAAGEIRKGPNAARLIRKFGYPLDMADALRWTNRLLPILESHLHARDWFALNHPTIADCALFPYLALAPEGGIDLTPYPALRRWFGRVRALPDFIGMPGLDGHPSA</sequence>
<dbReference type="Proteomes" id="UP000540490">
    <property type="component" value="Unassembled WGS sequence"/>
</dbReference>
<dbReference type="EMBL" id="JABEQO010000007">
    <property type="protein sequence ID" value="MBB2164458.1"/>
    <property type="molecule type" value="Genomic_DNA"/>
</dbReference>
<gene>
    <name evidence="5" type="ORF">HLH25_07415</name>
    <name evidence="4" type="ORF">HLH26_07875</name>
</gene>
<dbReference type="InterPro" id="IPR010987">
    <property type="entry name" value="Glutathione-S-Trfase_C-like"/>
</dbReference>